<name>A0A2U3QHI4_9BACT</name>
<sequence length="300" mass="34403">MIHIGTCSWTEKTLIKSGEFYPKEARSAEDRLRFYAENFGTVEVDSTYYAIPDSRNATAWAERTPKHFIFHIKVFGALTGHGVEPKTLPAEVIRELPSKDRENKYIYITDPELLKIIGERFKESLAPLAITGKLGLVVYQFPPWLHYKDENLNYVLTSVSLTRGFQAAVEFRHGSWLSYGNKEKLMAFLRANGITYVAADEPQFGNLATVPFFPAATTDTAYFRFHGRNKKNWLKKGIDTSLRYDYVYSEEEIREFVPHILDADRKGKLVFAMFNNCHGAAAIRNARRMQEIVRAENKLA</sequence>
<dbReference type="EMBL" id="OUUY01000081">
    <property type="protein sequence ID" value="SPQ00852.1"/>
    <property type="molecule type" value="Genomic_DNA"/>
</dbReference>
<dbReference type="InterPro" id="IPR002763">
    <property type="entry name" value="DUF72"/>
</dbReference>
<dbReference type="InterPro" id="IPR036520">
    <property type="entry name" value="UPF0759_sf"/>
</dbReference>
<dbReference type="Gene3D" id="3.20.20.410">
    <property type="entry name" value="Protein of unknown function UPF0759"/>
    <property type="match status" value="1"/>
</dbReference>
<proteinExistence type="predicted"/>
<keyword evidence="2" id="KW-1185">Reference proteome</keyword>
<dbReference type="Proteomes" id="UP000245125">
    <property type="component" value="Unassembled WGS sequence"/>
</dbReference>
<dbReference type="Pfam" id="PF01904">
    <property type="entry name" value="DUF72"/>
    <property type="match status" value="1"/>
</dbReference>
<organism evidence="1 2">
    <name type="scientific">Candidatus Sulfobium mesophilum</name>
    <dbReference type="NCBI Taxonomy" id="2016548"/>
    <lineage>
        <taxon>Bacteria</taxon>
        <taxon>Pseudomonadati</taxon>
        <taxon>Nitrospirota</taxon>
        <taxon>Nitrospiria</taxon>
        <taxon>Nitrospirales</taxon>
        <taxon>Nitrospiraceae</taxon>
        <taxon>Candidatus Sulfobium</taxon>
    </lineage>
</organism>
<protein>
    <recommendedName>
        <fullName evidence="3">DUF72 domain-containing protein</fullName>
    </recommendedName>
</protein>
<evidence type="ECO:0000313" key="2">
    <source>
        <dbReference type="Proteomes" id="UP000245125"/>
    </source>
</evidence>
<dbReference type="PANTHER" id="PTHR30348:SF13">
    <property type="entry name" value="UPF0759 PROTEIN YUNF"/>
    <property type="match status" value="1"/>
</dbReference>
<evidence type="ECO:0008006" key="3">
    <source>
        <dbReference type="Google" id="ProtNLM"/>
    </source>
</evidence>
<reference evidence="2" key="1">
    <citation type="submission" date="2018-03" db="EMBL/GenBank/DDBJ databases">
        <authorList>
            <person name="Zecchin S."/>
        </authorList>
    </citation>
    <scope>NUCLEOTIDE SEQUENCE [LARGE SCALE GENOMIC DNA]</scope>
</reference>
<accession>A0A2U3QHI4</accession>
<gene>
    <name evidence="1" type="ORF">NBG4_350017</name>
</gene>
<dbReference type="AlphaFoldDB" id="A0A2U3QHI4"/>
<dbReference type="PANTHER" id="PTHR30348">
    <property type="entry name" value="UNCHARACTERIZED PROTEIN YECE"/>
    <property type="match status" value="1"/>
</dbReference>
<evidence type="ECO:0000313" key="1">
    <source>
        <dbReference type="EMBL" id="SPQ00852.1"/>
    </source>
</evidence>
<dbReference type="SUPFAM" id="SSF117396">
    <property type="entry name" value="TM1631-like"/>
    <property type="match status" value="1"/>
</dbReference>
<dbReference type="OrthoDB" id="9780310at2"/>